<dbReference type="SUPFAM" id="SSF53067">
    <property type="entry name" value="Actin-like ATPase domain"/>
    <property type="match status" value="1"/>
</dbReference>
<reference evidence="3 4" key="1">
    <citation type="submission" date="2023-07" db="EMBL/GenBank/DDBJ databases">
        <title>Comparative genomics of wheat-associated soil bacteria to identify genetic determinants of phenazine resistance.</title>
        <authorList>
            <person name="Mouncey N."/>
        </authorList>
    </citation>
    <scope>NUCLEOTIDE SEQUENCE [LARGE SCALE GENOMIC DNA]</scope>
    <source>
        <strain evidence="3 4">W2I16</strain>
    </source>
</reference>
<dbReference type="InterPro" id="IPR000835">
    <property type="entry name" value="HTH_MarR-typ"/>
</dbReference>
<name>A0ABU0RXY5_9ACTN</name>
<keyword evidence="4" id="KW-1185">Reference proteome</keyword>
<dbReference type="PANTHER" id="PTHR18964:SF149">
    <property type="entry name" value="BIFUNCTIONAL UDP-N-ACETYLGLUCOSAMINE 2-EPIMERASE_N-ACETYLMANNOSAMINE KINASE"/>
    <property type="match status" value="1"/>
</dbReference>
<keyword evidence="3" id="KW-0418">Kinase</keyword>
<dbReference type="Gene3D" id="3.30.420.40">
    <property type="match status" value="2"/>
</dbReference>
<evidence type="ECO:0000313" key="3">
    <source>
        <dbReference type="EMBL" id="MDQ0935760.1"/>
    </source>
</evidence>
<dbReference type="CDD" id="cd24076">
    <property type="entry name" value="ASKHA_ATPase_ROK_BsXylR-like"/>
    <property type="match status" value="1"/>
</dbReference>
<dbReference type="InterPro" id="IPR036390">
    <property type="entry name" value="WH_DNA-bd_sf"/>
</dbReference>
<accession>A0ABU0RXY5</accession>
<evidence type="ECO:0000259" key="2">
    <source>
        <dbReference type="Pfam" id="PF12802"/>
    </source>
</evidence>
<dbReference type="InterPro" id="IPR036388">
    <property type="entry name" value="WH-like_DNA-bd_sf"/>
</dbReference>
<keyword evidence="3" id="KW-0808">Transferase</keyword>
<gene>
    <name evidence="3" type="ORF">QFZ49_005732</name>
</gene>
<dbReference type="Proteomes" id="UP001223072">
    <property type="component" value="Unassembled WGS sequence"/>
</dbReference>
<evidence type="ECO:0000256" key="1">
    <source>
        <dbReference type="ARBA" id="ARBA00006479"/>
    </source>
</evidence>
<feature type="domain" description="HTH marR-type" evidence="2">
    <location>
        <begin position="7"/>
        <end position="58"/>
    </location>
</feature>
<evidence type="ECO:0000313" key="4">
    <source>
        <dbReference type="Proteomes" id="UP001223072"/>
    </source>
</evidence>
<dbReference type="EMBL" id="JAUSZS010000007">
    <property type="protein sequence ID" value="MDQ0935760.1"/>
    <property type="molecule type" value="Genomic_DNA"/>
</dbReference>
<protein>
    <submittedName>
        <fullName evidence="3">NBD/HSP70 family sugar kinase</fullName>
    </submittedName>
</protein>
<dbReference type="Pfam" id="PF12802">
    <property type="entry name" value="MarR_2"/>
    <property type="match status" value="1"/>
</dbReference>
<dbReference type="Gene3D" id="1.10.10.10">
    <property type="entry name" value="Winged helix-like DNA-binding domain superfamily/Winged helix DNA-binding domain"/>
    <property type="match status" value="1"/>
</dbReference>
<dbReference type="Pfam" id="PF00480">
    <property type="entry name" value="ROK"/>
    <property type="match status" value="1"/>
</dbReference>
<sequence length="379" mass="38898">MRRRNLARVMHAVSAEGPLSRAGVASRIGLTRAAVSTLVEELIRSGLIEELGPERPGRVGRPGSALAVSGRGPAGIGAEVGVDHLAVCAVDLRGEVRARAVRHGTNRGRSPEPVIEELTELVRKVITQTEGEGLWPAGLAVAVPGLVARDGRTVVRAPNLDWHDTDLGALLPAEFPLTVDNEANLGALAELWLGDSTPPDFLHVSAEIGIGAAVVVDGRLLRGTRGFAGELGHVPVRPEGPECACGGRGCLEQYAGEEAVLRAAGVEPGEDRVGLLAERAARGDTDVRRALDGAGTALGIALTGAVNLLDPETVVLGGALSGLAPWLLPSLEAELDRRTAGPACAVSVSRLGPEGPLLGAAHSVVRAVLDDPGAVAGRG</sequence>
<proteinExistence type="inferred from homology"/>
<comment type="similarity">
    <text evidence="1">Belongs to the ROK (NagC/XylR) family.</text>
</comment>
<organism evidence="3 4">
    <name type="scientific">Streptomyces turgidiscabies</name>
    <dbReference type="NCBI Taxonomy" id="85558"/>
    <lineage>
        <taxon>Bacteria</taxon>
        <taxon>Bacillati</taxon>
        <taxon>Actinomycetota</taxon>
        <taxon>Actinomycetes</taxon>
        <taxon>Kitasatosporales</taxon>
        <taxon>Streptomycetaceae</taxon>
        <taxon>Streptomyces</taxon>
    </lineage>
</organism>
<comment type="caution">
    <text evidence="3">The sequence shown here is derived from an EMBL/GenBank/DDBJ whole genome shotgun (WGS) entry which is preliminary data.</text>
</comment>
<dbReference type="GO" id="GO:0016301">
    <property type="term" value="F:kinase activity"/>
    <property type="evidence" value="ECO:0007669"/>
    <property type="project" value="UniProtKB-KW"/>
</dbReference>
<dbReference type="InterPro" id="IPR043129">
    <property type="entry name" value="ATPase_NBD"/>
</dbReference>
<dbReference type="PANTHER" id="PTHR18964">
    <property type="entry name" value="ROK (REPRESSOR, ORF, KINASE) FAMILY"/>
    <property type="match status" value="1"/>
</dbReference>
<dbReference type="SUPFAM" id="SSF46785">
    <property type="entry name" value="Winged helix' DNA-binding domain"/>
    <property type="match status" value="1"/>
</dbReference>
<dbReference type="InterPro" id="IPR000600">
    <property type="entry name" value="ROK"/>
</dbReference>